<dbReference type="AlphaFoldDB" id="A0A7U4QJG7"/>
<name>A0A7U4QJG7_DESA2</name>
<gene>
    <name evidence="2" type="ORF">HS1_000688</name>
</gene>
<keyword evidence="3" id="KW-1185">Reference proteome</keyword>
<dbReference type="InterPro" id="IPR011051">
    <property type="entry name" value="RmlC_Cupin_sf"/>
</dbReference>
<dbReference type="KEGG" id="daw:HS1_000688"/>
<organism evidence="2 3">
    <name type="scientific">Desulfofervidus auxilii</name>
    <dbReference type="NCBI Taxonomy" id="1621989"/>
    <lineage>
        <taxon>Bacteria</taxon>
        <taxon>Pseudomonadati</taxon>
        <taxon>Thermodesulfobacteriota</taxon>
        <taxon>Candidatus Desulfofervidia</taxon>
        <taxon>Candidatus Desulfofervidales</taxon>
        <taxon>Candidatus Desulfofervidaceae</taxon>
        <taxon>Candidatus Desulfofervidus</taxon>
    </lineage>
</organism>
<dbReference type="Gene3D" id="2.60.120.10">
    <property type="entry name" value="Jelly Rolls"/>
    <property type="match status" value="1"/>
</dbReference>
<dbReference type="InterPro" id="IPR014710">
    <property type="entry name" value="RmlC-like_jellyroll"/>
</dbReference>
<dbReference type="RefSeq" id="WP_066060955.1">
    <property type="nucleotide sequence ID" value="NZ_CP013015.1"/>
</dbReference>
<dbReference type="EMBL" id="CP013015">
    <property type="protein sequence ID" value="AMM40493.1"/>
    <property type="molecule type" value="Genomic_DNA"/>
</dbReference>
<proteinExistence type="predicted"/>
<evidence type="ECO:0000259" key="1">
    <source>
        <dbReference type="Pfam" id="PF05899"/>
    </source>
</evidence>
<sequence>MNEIKIEKPDQERLKKMGVFSWPIWEKEVSCFDWHYDETEVCYLLKGKVVVKTKDGKEVKFGAGDLVTFPKGLSCVWDIKEPVKKHYNFK</sequence>
<dbReference type="Proteomes" id="UP000070560">
    <property type="component" value="Chromosome"/>
</dbReference>
<dbReference type="SUPFAM" id="SSF51182">
    <property type="entry name" value="RmlC-like cupins"/>
    <property type="match status" value="1"/>
</dbReference>
<dbReference type="InterPro" id="IPR008579">
    <property type="entry name" value="UGlyAH_Cupin_dom"/>
</dbReference>
<accession>A0A7U4QJG7</accession>
<dbReference type="CDD" id="cd02227">
    <property type="entry name" value="cupin_TM1112-like"/>
    <property type="match status" value="1"/>
</dbReference>
<protein>
    <submittedName>
        <fullName evidence="2">Cupin</fullName>
    </submittedName>
</protein>
<reference evidence="2 3" key="1">
    <citation type="submission" date="2015-10" db="EMBL/GenBank/DDBJ databases">
        <title>Candidatus Desulfofervidus auxilii, a hydrogenotrophic sulfate-reducing bacterium involved in the thermophilic anaerobic oxidation of methane.</title>
        <authorList>
            <person name="Krukenberg V."/>
            <person name="Richter M."/>
            <person name="Wegener G."/>
        </authorList>
    </citation>
    <scope>NUCLEOTIDE SEQUENCE [LARGE SCALE GENOMIC DNA]</scope>
    <source>
        <strain evidence="2 3">HS1</strain>
    </source>
</reference>
<dbReference type="PANTHER" id="PTHR33271:SF22">
    <property type="entry name" value="OS04G0445200 PROTEIN"/>
    <property type="match status" value="1"/>
</dbReference>
<evidence type="ECO:0000313" key="3">
    <source>
        <dbReference type="Proteomes" id="UP000070560"/>
    </source>
</evidence>
<evidence type="ECO:0000313" key="2">
    <source>
        <dbReference type="EMBL" id="AMM40493.1"/>
    </source>
</evidence>
<dbReference type="PANTHER" id="PTHR33271">
    <property type="entry name" value="OS04G0445200 PROTEIN"/>
    <property type="match status" value="1"/>
</dbReference>
<dbReference type="Pfam" id="PF05899">
    <property type="entry name" value="Cupin_3"/>
    <property type="match status" value="1"/>
</dbReference>
<feature type="domain" description="(S)-ureidoglycine aminohydrolase cupin" evidence="1">
    <location>
        <begin position="15"/>
        <end position="87"/>
    </location>
</feature>